<name>A0ABR5YWU4_9GAMM</name>
<evidence type="ECO:0000313" key="1">
    <source>
        <dbReference type="EMBL" id="MBA1272414.1"/>
    </source>
</evidence>
<keyword evidence="2" id="KW-1185">Reference proteome</keyword>
<gene>
    <name evidence="1" type="ORF">G7026_03480</name>
</gene>
<organism evidence="1 2">
    <name type="scientific">Stutzerimonas azotifigens</name>
    <dbReference type="NCBI Taxonomy" id="291995"/>
    <lineage>
        <taxon>Bacteria</taxon>
        <taxon>Pseudomonadati</taxon>
        <taxon>Pseudomonadota</taxon>
        <taxon>Gammaproteobacteria</taxon>
        <taxon>Pseudomonadales</taxon>
        <taxon>Pseudomonadaceae</taxon>
        <taxon>Stutzerimonas</taxon>
    </lineage>
</organism>
<comment type="caution">
    <text evidence="1">The sequence shown here is derived from an EMBL/GenBank/DDBJ whole genome shotgun (WGS) entry which is preliminary data.</text>
</comment>
<evidence type="ECO:0000313" key="2">
    <source>
        <dbReference type="Proteomes" id="UP000786387"/>
    </source>
</evidence>
<protein>
    <submittedName>
        <fullName evidence="1">3-isopropylmalate dehydratase</fullName>
    </submittedName>
</protein>
<reference evidence="1 2" key="1">
    <citation type="submission" date="2020-02" db="EMBL/GenBank/DDBJ databases">
        <title>Synteny-based analysis reveals conserved mechanism for high triclosan tolerance in Pseudomonas, as well as instances of horizontal transfer.</title>
        <authorList>
            <person name="Mcfarland A.G."/>
            <person name="Bertucci H.K."/>
            <person name="Litmann E."/>
            <person name="Shen J."/>
            <person name="Huttenhower C."/>
            <person name="Hartmann E.M."/>
        </authorList>
    </citation>
    <scope>NUCLEOTIDE SEQUENCE [LARGE SCALE GENOMIC DNA]</scope>
    <source>
        <strain evidence="1 2">115A1</strain>
    </source>
</reference>
<dbReference type="PROSITE" id="PS51257">
    <property type="entry name" value="PROKAR_LIPOPROTEIN"/>
    <property type="match status" value="1"/>
</dbReference>
<sequence>MRSMLCLLPLLALAGCSSFTPDEISPVPEERVLGYQQSVPGGGEILVQRDVGMLGGGCNVAFLIDRRVAARIGIGEFARFEVPAGTRIVGIGIDKEGPGLCSKGRLNRELVAQVGEGATLKFRIVSEAKIGFDIRPLE</sequence>
<dbReference type="Proteomes" id="UP000786387">
    <property type="component" value="Unassembled WGS sequence"/>
</dbReference>
<proteinExistence type="predicted"/>
<accession>A0ABR5YWU4</accession>
<dbReference type="EMBL" id="JAAMRF010000002">
    <property type="protein sequence ID" value="MBA1272414.1"/>
    <property type="molecule type" value="Genomic_DNA"/>
</dbReference>
<dbReference type="RefSeq" id="WP_181069381.1">
    <property type="nucleotide sequence ID" value="NZ_JAAMRF010000002.1"/>
</dbReference>